<evidence type="ECO:0000313" key="1">
    <source>
        <dbReference type="EMBL" id="JAH51728.1"/>
    </source>
</evidence>
<reference evidence="1" key="1">
    <citation type="submission" date="2014-11" db="EMBL/GenBank/DDBJ databases">
        <authorList>
            <person name="Amaro Gonzalez C."/>
        </authorList>
    </citation>
    <scope>NUCLEOTIDE SEQUENCE</scope>
</reference>
<accession>A0A0E9TGA5</accession>
<dbReference type="EMBL" id="GBXM01056849">
    <property type="protein sequence ID" value="JAH51728.1"/>
    <property type="molecule type" value="Transcribed_RNA"/>
</dbReference>
<reference evidence="1" key="2">
    <citation type="journal article" date="2015" name="Fish Shellfish Immunol.">
        <title>Early steps in the European eel (Anguilla anguilla)-Vibrio vulnificus interaction in the gills: Role of the RtxA13 toxin.</title>
        <authorList>
            <person name="Callol A."/>
            <person name="Pajuelo D."/>
            <person name="Ebbesson L."/>
            <person name="Teles M."/>
            <person name="MacKenzie S."/>
            <person name="Amaro C."/>
        </authorList>
    </citation>
    <scope>NUCLEOTIDE SEQUENCE</scope>
</reference>
<proteinExistence type="predicted"/>
<organism evidence="1">
    <name type="scientific">Anguilla anguilla</name>
    <name type="common">European freshwater eel</name>
    <name type="synonym">Muraena anguilla</name>
    <dbReference type="NCBI Taxonomy" id="7936"/>
    <lineage>
        <taxon>Eukaryota</taxon>
        <taxon>Metazoa</taxon>
        <taxon>Chordata</taxon>
        <taxon>Craniata</taxon>
        <taxon>Vertebrata</taxon>
        <taxon>Euteleostomi</taxon>
        <taxon>Actinopterygii</taxon>
        <taxon>Neopterygii</taxon>
        <taxon>Teleostei</taxon>
        <taxon>Anguilliformes</taxon>
        <taxon>Anguillidae</taxon>
        <taxon>Anguilla</taxon>
    </lineage>
</organism>
<sequence>MSLKSNEKRNVI</sequence>
<protein>
    <submittedName>
        <fullName evidence="1">Uncharacterized protein</fullName>
    </submittedName>
</protein>
<name>A0A0E9TGA5_ANGAN</name>